<evidence type="ECO:0000256" key="1">
    <source>
        <dbReference type="ARBA" id="ARBA00006129"/>
    </source>
</evidence>
<dbReference type="Proteomes" id="UP000178943">
    <property type="component" value="Unassembled WGS sequence"/>
</dbReference>
<evidence type="ECO:0008006" key="6">
    <source>
        <dbReference type="Google" id="ProtNLM"/>
    </source>
</evidence>
<evidence type="ECO:0000313" key="4">
    <source>
        <dbReference type="EMBL" id="OGF59734.1"/>
    </source>
</evidence>
<accession>A0A1F5V8J2</accession>
<evidence type="ECO:0000259" key="2">
    <source>
        <dbReference type="Pfam" id="PF02543"/>
    </source>
</evidence>
<dbReference type="EMBL" id="MFGW01000206">
    <property type="protein sequence ID" value="OGF59734.1"/>
    <property type="molecule type" value="Genomic_DNA"/>
</dbReference>
<dbReference type="SUPFAM" id="SSF53067">
    <property type="entry name" value="Actin-like ATPase domain"/>
    <property type="match status" value="1"/>
</dbReference>
<dbReference type="InterPro" id="IPR051338">
    <property type="entry name" value="NodU/CmcH_Carbamoyltrnsfr"/>
</dbReference>
<sequence length="552" mass="62837">MYILGLNAFTHDASAALLCDGKIIAYAQEERFTRLKHDPSFPWNSIQYCLNEAHISLKEITVAAFSWSPFHKLIPRFLKTFYNIGGGIPRLKSQGSKWLDIINVKGILEKHGFEGKFYYVPHHNAHAAACFYSSSFLESAILVIDGVGEHATTSLYHGKANSINLLQQYYYPDSLGLFYAAITEYLGFKNNDGEGKVMGLAPYGLPEYYNKMKDCLFLNQNNYKIDTSYFDFAHRWFTKKFEKEFGPARIENEPITEHHYNIAASAQKILEEKIWHFCQELKRITQSDNLCYTGGVSLNCQANHFIWSRKDFKTYYFFPAAYDAGTSLGAALFAFKDILNCSDAYSFEHVFWGPAVEKKHGALLAQQYSLHVQESNNLYEQIARIIAHGKIVGWCMGKTEIGPRALGNRSILADPRKPEIKDIVNNKIKKREPFRPFAPTILAEKAPEYFHTKEPSPYMMMTLPIAPEKINEVPSVVHVDGTCRVQTLERQFNEPYYQLITEFHALTNVPMILNTSFNKAGEPLVSNEQDSILSFINSDLDVLVLAGLIITK</sequence>
<dbReference type="Pfam" id="PF16861">
    <property type="entry name" value="Carbam_trans_C"/>
    <property type="match status" value="1"/>
</dbReference>
<protein>
    <recommendedName>
        <fullName evidence="6">Carbamoyltransferase</fullName>
    </recommendedName>
</protein>
<dbReference type="InterPro" id="IPR031730">
    <property type="entry name" value="Carbam_trans_C"/>
</dbReference>
<dbReference type="Gene3D" id="3.90.870.20">
    <property type="entry name" value="Carbamoyltransferase, C-terminal domain"/>
    <property type="match status" value="1"/>
</dbReference>
<feature type="domain" description="Carbamoyltransferase C-terminal" evidence="3">
    <location>
        <begin position="383"/>
        <end position="552"/>
    </location>
</feature>
<dbReference type="AlphaFoldDB" id="A0A1F5V8J2"/>
<dbReference type="InterPro" id="IPR043129">
    <property type="entry name" value="ATPase_NBD"/>
</dbReference>
<name>A0A1F5V8J2_9BACT</name>
<reference evidence="4 5" key="1">
    <citation type="journal article" date="2016" name="Nat. Commun.">
        <title>Thousands of microbial genomes shed light on interconnected biogeochemical processes in an aquifer system.</title>
        <authorList>
            <person name="Anantharaman K."/>
            <person name="Brown C.T."/>
            <person name="Hug L.A."/>
            <person name="Sharon I."/>
            <person name="Castelle C.J."/>
            <person name="Probst A.J."/>
            <person name="Thomas B.C."/>
            <person name="Singh A."/>
            <person name="Wilkins M.J."/>
            <person name="Karaoz U."/>
            <person name="Brodie E.L."/>
            <person name="Williams K.H."/>
            <person name="Hubbard S.S."/>
            <person name="Banfield J.F."/>
        </authorList>
    </citation>
    <scope>NUCLEOTIDE SEQUENCE [LARGE SCALE GENOMIC DNA]</scope>
</reference>
<dbReference type="CDD" id="cd24098">
    <property type="entry name" value="ASKHA_NBD_TobZ_N"/>
    <property type="match status" value="1"/>
</dbReference>
<dbReference type="Gene3D" id="3.30.420.40">
    <property type="match status" value="2"/>
</dbReference>
<dbReference type="InterPro" id="IPR003696">
    <property type="entry name" value="Carbtransf_dom"/>
</dbReference>
<dbReference type="InterPro" id="IPR038152">
    <property type="entry name" value="Carbam_trans_C_sf"/>
</dbReference>
<feature type="domain" description="Carbamoyltransferase" evidence="2">
    <location>
        <begin position="3"/>
        <end position="332"/>
    </location>
</feature>
<dbReference type="STRING" id="1817863.A2Y62_05110"/>
<comment type="similarity">
    <text evidence="1">Belongs to the NodU/CmcH family.</text>
</comment>
<dbReference type="PANTHER" id="PTHR34847:SF1">
    <property type="entry name" value="NODULATION PROTEIN U"/>
    <property type="match status" value="1"/>
</dbReference>
<dbReference type="Pfam" id="PF02543">
    <property type="entry name" value="Carbam_trans_N"/>
    <property type="match status" value="1"/>
</dbReference>
<evidence type="ECO:0000313" key="5">
    <source>
        <dbReference type="Proteomes" id="UP000178943"/>
    </source>
</evidence>
<dbReference type="GO" id="GO:0003824">
    <property type="term" value="F:catalytic activity"/>
    <property type="evidence" value="ECO:0007669"/>
    <property type="project" value="InterPro"/>
</dbReference>
<organism evidence="4 5">
    <name type="scientific">Candidatus Fischerbacteria bacterium RBG_13_37_8</name>
    <dbReference type="NCBI Taxonomy" id="1817863"/>
    <lineage>
        <taxon>Bacteria</taxon>
        <taxon>Candidatus Fischeribacteriota</taxon>
    </lineage>
</organism>
<comment type="caution">
    <text evidence="4">The sequence shown here is derived from an EMBL/GenBank/DDBJ whole genome shotgun (WGS) entry which is preliminary data.</text>
</comment>
<gene>
    <name evidence="4" type="ORF">A2Y62_05110</name>
</gene>
<evidence type="ECO:0000259" key="3">
    <source>
        <dbReference type="Pfam" id="PF16861"/>
    </source>
</evidence>
<dbReference type="PANTHER" id="PTHR34847">
    <property type="entry name" value="NODULATION PROTEIN U"/>
    <property type="match status" value="1"/>
</dbReference>
<proteinExistence type="inferred from homology"/>